<keyword evidence="3" id="KW-1185">Reference proteome</keyword>
<feature type="compositionally biased region" description="Basic residues" evidence="1">
    <location>
        <begin position="182"/>
        <end position="191"/>
    </location>
</feature>
<dbReference type="OrthoDB" id="6157436at2759"/>
<feature type="compositionally biased region" description="Pro residues" evidence="1">
    <location>
        <begin position="30"/>
        <end position="41"/>
    </location>
</feature>
<organism evidence="2 3">
    <name type="scientific">Elysia chlorotica</name>
    <name type="common">Eastern emerald elysia</name>
    <name type="synonym">Sea slug</name>
    <dbReference type="NCBI Taxonomy" id="188477"/>
    <lineage>
        <taxon>Eukaryota</taxon>
        <taxon>Metazoa</taxon>
        <taxon>Spiralia</taxon>
        <taxon>Lophotrochozoa</taxon>
        <taxon>Mollusca</taxon>
        <taxon>Gastropoda</taxon>
        <taxon>Heterobranchia</taxon>
        <taxon>Euthyneura</taxon>
        <taxon>Panpulmonata</taxon>
        <taxon>Sacoglossa</taxon>
        <taxon>Placobranchoidea</taxon>
        <taxon>Plakobranchidae</taxon>
        <taxon>Elysia</taxon>
    </lineage>
</organism>
<feature type="region of interest" description="Disordered" evidence="1">
    <location>
        <begin position="1"/>
        <end position="75"/>
    </location>
</feature>
<feature type="region of interest" description="Disordered" evidence="1">
    <location>
        <begin position="89"/>
        <end position="215"/>
    </location>
</feature>
<feature type="compositionally biased region" description="Polar residues" evidence="1">
    <location>
        <begin position="127"/>
        <end position="137"/>
    </location>
</feature>
<comment type="caution">
    <text evidence="2">The sequence shown here is derived from an EMBL/GenBank/DDBJ whole genome shotgun (WGS) entry which is preliminary data.</text>
</comment>
<feature type="compositionally biased region" description="Basic residues" evidence="1">
    <location>
        <begin position="155"/>
        <end position="168"/>
    </location>
</feature>
<dbReference type="Proteomes" id="UP000271974">
    <property type="component" value="Unassembled WGS sequence"/>
</dbReference>
<feature type="compositionally biased region" description="Basic and acidic residues" evidence="1">
    <location>
        <begin position="192"/>
        <end position="201"/>
    </location>
</feature>
<feature type="non-terminal residue" evidence="2">
    <location>
        <position position="215"/>
    </location>
</feature>
<name>A0A3S1B8L7_ELYCH</name>
<feature type="compositionally biased region" description="Low complexity" evidence="1">
    <location>
        <begin position="8"/>
        <end position="22"/>
    </location>
</feature>
<gene>
    <name evidence="2" type="ORF">EGW08_013658</name>
</gene>
<reference evidence="2 3" key="1">
    <citation type="submission" date="2019-01" db="EMBL/GenBank/DDBJ databases">
        <title>A draft genome assembly of the solar-powered sea slug Elysia chlorotica.</title>
        <authorList>
            <person name="Cai H."/>
            <person name="Li Q."/>
            <person name="Fang X."/>
            <person name="Li J."/>
            <person name="Curtis N.E."/>
            <person name="Altenburger A."/>
            <person name="Shibata T."/>
            <person name="Feng M."/>
            <person name="Maeda T."/>
            <person name="Schwartz J.A."/>
            <person name="Shigenobu S."/>
            <person name="Lundholm N."/>
            <person name="Nishiyama T."/>
            <person name="Yang H."/>
            <person name="Hasebe M."/>
            <person name="Li S."/>
            <person name="Pierce S.K."/>
            <person name="Wang J."/>
        </authorList>
    </citation>
    <scope>NUCLEOTIDE SEQUENCE [LARGE SCALE GENOMIC DNA]</scope>
    <source>
        <strain evidence="2">EC2010</strain>
        <tissue evidence="2">Whole organism of an adult</tissue>
    </source>
</reference>
<sequence length="215" mass="23321">MATAIVNSRPPSGRGPAPSVPSHAHHSLLPVPPRLPFPTSPALPDRRARLKRLNLSITSREGGVTETGSDGGSGLEEDILLSKRAAHMGHTPRGHNRTHARGRLGSASSAAATAGQHDRHHIAGFTDNGSERLQPQLNLRDPSSEDSGYMPPPSKLRHRNIITSRQHKALGDAPEEGVDPRARHRRNHSRQGRGEPIRFRLPDISIRQTVSSPQP</sequence>
<dbReference type="AlphaFoldDB" id="A0A3S1B8L7"/>
<evidence type="ECO:0000313" key="3">
    <source>
        <dbReference type="Proteomes" id="UP000271974"/>
    </source>
</evidence>
<protein>
    <submittedName>
        <fullName evidence="2">Uncharacterized protein</fullName>
    </submittedName>
</protein>
<accession>A0A3S1B8L7</accession>
<feature type="compositionally biased region" description="Basic residues" evidence="1">
    <location>
        <begin position="89"/>
        <end position="102"/>
    </location>
</feature>
<evidence type="ECO:0000256" key="1">
    <source>
        <dbReference type="SAM" id="MobiDB-lite"/>
    </source>
</evidence>
<feature type="compositionally biased region" description="Polar residues" evidence="1">
    <location>
        <begin position="206"/>
        <end position="215"/>
    </location>
</feature>
<evidence type="ECO:0000313" key="2">
    <source>
        <dbReference type="EMBL" id="RUS78590.1"/>
    </source>
</evidence>
<proteinExistence type="predicted"/>
<dbReference type="EMBL" id="RQTK01000501">
    <property type="protein sequence ID" value="RUS78590.1"/>
    <property type="molecule type" value="Genomic_DNA"/>
</dbReference>
<feature type="compositionally biased region" description="Low complexity" evidence="1">
    <location>
        <begin position="103"/>
        <end position="115"/>
    </location>
</feature>